<evidence type="ECO:0000256" key="9">
    <source>
        <dbReference type="SAM" id="SignalP"/>
    </source>
</evidence>
<evidence type="ECO:0000256" key="5">
    <source>
        <dbReference type="ARBA" id="ARBA00023001"/>
    </source>
</evidence>
<dbReference type="Proteomes" id="UP001188597">
    <property type="component" value="Unassembled WGS sequence"/>
</dbReference>
<proteinExistence type="inferred from homology"/>
<organism evidence="11 12">
    <name type="scientific">Escallonia herrerae</name>
    <dbReference type="NCBI Taxonomy" id="1293975"/>
    <lineage>
        <taxon>Eukaryota</taxon>
        <taxon>Viridiplantae</taxon>
        <taxon>Streptophyta</taxon>
        <taxon>Embryophyta</taxon>
        <taxon>Tracheophyta</taxon>
        <taxon>Spermatophyta</taxon>
        <taxon>Magnoliopsida</taxon>
        <taxon>eudicotyledons</taxon>
        <taxon>Gunneridae</taxon>
        <taxon>Pentapetalae</taxon>
        <taxon>asterids</taxon>
        <taxon>campanulids</taxon>
        <taxon>Escalloniales</taxon>
        <taxon>Escalloniaceae</taxon>
        <taxon>Escallonia</taxon>
    </lineage>
</organism>
<dbReference type="InterPro" id="IPR008928">
    <property type="entry name" value="6-hairpin_glycosidase_sf"/>
</dbReference>
<evidence type="ECO:0000259" key="10">
    <source>
        <dbReference type="Pfam" id="PF00759"/>
    </source>
</evidence>
<evidence type="ECO:0000256" key="6">
    <source>
        <dbReference type="ARBA" id="ARBA00023277"/>
    </source>
</evidence>
<reference evidence="11" key="1">
    <citation type="submission" date="2022-12" db="EMBL/GenBank/DDBJ databases">
        <title>Draft genome assemblies for two species of Escallonia (Escalloniales).</title>
        <authorList>
            <person name="Chanderbali A."/>
            <person name="Dervinis C."/>
            <person name="Anghel I."/>
            <person name="Soltis D."/>
            <person name="Soltis P."/>
            <person name="Zapata F."/>
        </authorList>
    </citation>
    <scope>NUCLEOTIDE SEQUENCE</scope>
    <source>
        <strain evidence="11">UCBG64.0493</strain>
        <tissue evidence="11">Leaf</tissue>
    </source>
</reference>
<keyword evidence="12" id="KW-1185">Reference proteome</keyword>
<keyword evidence="4" id="KW-0378">Hydrolase</keyword>
<feature type="signal peptide" evidence="9">
    <location>
        <begin position="1"/>
        <end position="22"/>
    </location>
</feature>
<dbReference type="GO" id="GO:0030245">
    <property type="term" value="P:cellulose catabolic process"/>
    <property type="evidence" value="ECO:0007669"/>
    <property type="project" value="UniProtKB-KW"/>
</dbReference>
<keyword evidence="5" id="KW-0136">Cellulose degradation</keyword>
<dbReference type="Gene3D" id="1.50.10.10">
    <property type="match status" value="2"/>
</dbReference>
<dbReference type="SUPFAM" id="SSF48208">
    <property type="entry name" value="Six-hairpin glycosidases"/>
    <property type="match status" value="1"/>
</dbReference>
<comment type="catalytic activity">
    <reaction evidence="1">
        <text>Endohydrolysis of (1-&gt;4)-beta-D-glucosidic linkages in cellulose, lichenin and cereal beta-D-glucans.</text>
        <dbReference type="EC" id="3.2.1.4"/>
    </reaction>
</comment>
<feature type="domain" description="Glycoside hydrolase family 9" evidence="10">
    <location>
        <begin position="132"/>
        <end position="370"/>
    </location>
</feature>
<evidence type="ECO:0000256" key="1">
    <source>
        <dbReference type="ARBA" id="ARBA00000966"/>
    </source>
</evidence>
<dbReference type="EMBL" id="JAVXUP010000024">
    <property type="protein sequence ID" value="KAK3042101.1"/>
    <property type="molecule type" value="Genomic_DNA"/>
</dbReference>
<keyword evidence="6" id="KW-0119">Carbohydrate metabolism</keyword>
<keyword evidence="9" id="KW-0732">Signal</keyword>
<keyword evidence="7" id="KW-0326">Glycosidase</keyword>
<name>A0AA88X9I5_9ASTE</name>
<evidence type="ECO:0000256" key="7">
    <source>
        <dbReference type="ARBA" id="ARBA00023295"/>
    </source>
</evidence>
<protein>
    <recommendedName>
        <fullName evidence="3">cellulase</fullName>
        <ecNumber evidence="3">3.2.1.4</ecNumber>
    </recommendedName>
</protein>
<dbReference type="PANTHER" id="PTHR22298">
    <property type="entry name" value="ENDO-1,4-BETA-GLUCANASE"/>
    <property type="match status" value="1"/>
</dbReference>
<evidence type="ECO:0000313" key="12">
    <source>
        <dbReference type="Proteomes" id="UP001188597"/>
    </source>
</evidence>
<keyword evidence="8" id="KW-0624">Polysaccharide degradation</keyword>
<feature type="domain" description="Glycoside hydrolase family 9" evidence="10">
    <location>
        <begin position="25"/>
        <end position="131"/>
    </location>
</feature>
<dbReference type="InterPro" id="IPR001701">
    <property type="entry name" value="Glyco_hydro_9"/>
</dbReference>
<dbReference type="EC" id="3.2.1.4" evidence="3"/>
<accession>A0AA88X9I5</accession>
<evidence type="ECO:0000256" key="3">
    <source>
        <dbReference type="ARBA" id="ARBA00012601"/>
    </source>
</evidence>
<evidence type="ECO:0000256" key="2">
    <source>
        <dbReference type="ARBA" id="ARBA00007072"/>
    </source>
</evidence>
<gene>
    <name evidence="11" type="ORF">RJ639_001803</name>
</gene>
<evidence type="ECO:0000256" key="8">
    <source>
        <dbReference type="ARBA" id="ARBA00023326"/>
    </source>
</evidence>
<evidence type="ECO:0000256" key="4">
    <source>
        <dbReference type="ARBA" id="ARBA00022801"/>
    </source>
</evidence>
<dbReference type="Pfam" id="PF00759">
    <property type="entry name" value="Glyco_hydro_9"/>
    <property type="match status" value="2"/>
</dbReference>
<dbReference type="AlphaFoldDB" id="A0AA88X9I5"/>
<dbReference type="GO" id="GO:0008810">
    <property type="term" value="F:cellulase activity"/>
    <property type="evidence" value="ECO:0007669"/>
    <property type="project" value="UniProtKB-EC"/>
</dbReference>
<sequence>MSSTSLLSLGFSLLLLTQNVASVDYGAALTSSLLYFEAQRSGKLPPNQRVQWRGDAGLSDGKDAGVDLVGGYCDAGDNVKFGFPMAFTVTMLAWSAVDFREQLMARGELSNALDAIKWGTDYFIKAHPQANSEFSWVDKYVGAQILLAKVLETKLISQPTTLYFPFINSSKSGVQKILEGNFSDSGNLSEYKNSAEQFICNCIQKGSNNVKTTSAGLLWWQGFNNLQYVTTAAFVTTTYADSLTATRKTLQCPGGSVKPEDLITFVKSQVDYILGSNPPGTSYRVGFGSKYPQQVHHRGSSIVSIKKDKTPVTCKGGFETWFNKDAPNPNVLRGAIVGGPDQSDHYNDARGNFMQAEAATANSAPLVGVLARLA</sequence>
<comment type="similarity">
    <text evidence="2">Belongs to the glycosyl hydrolase 9 (cellulase E) family.</text>
</comment>
<comment type="caution">
    <text evidence="11">The sequence shown here is derived from an EMBL/GenBank/DDBJ whole genome shotgun (WGS) entry which is preliminary data.</text>
</comment>
<dbReference type="InterPro" id="IPR012341">
    <property type="entry name" value="6hp_glycosidase-like_sf"/>
</dbReference>
<feature type="chain" id="PRO_5041635082" description="cellulase" evidence="9">
    <location>
        <begin position="23"/>
        <end position="374"/>
    </location>
</feature>
<evidence type="ECO:0000313" key="11">
    <source>
        <dbReference type="EMBL" id="KAK3042101.1"/>
    </source>
</evidence>